<dbReference type="PROSITE" id="PS51257">
    <property type="entry name" value="PROKAR_LIPOPROTEIN"/>
    <property type="match status" value="1"/>
</dbReference>
<accession>A0ABX7IJU1</accession>
<evidence type="ECO:0000313" key="2">
    <source>
        <dbReference type="EMBL" id="QRV22603.1"/>
    </source>
</evidence>
<dbReference type="Gene3D" id="3.40.50.1820">
    <property type="entry name" value="alpha/beta hydrolase"/>
    <property type="match status" value="1"/>
</dbReference>
<dbReference type="GO" id="GO:0016787">
    <property type="term" value="F:hydrolase activity"/>
    <property type="evidence" value="ECO:0007669"/>
    <property type="project" value="UniProtKB-KW"/>
</dbReference>
<organism evidence="2 3">
    <name type="scientific">Marinomonas foliarum</name>
    <dbReference type="NCBI Taxonomy" id="491950"/>
    <lineage>
        <taxon>Bacteria</taxon>
        <taxon>Pseudomonadati</taxon>
        <taxon>Pseudomonadota</taxon>
        <taxon>Gammaproteobacteria</taxon>
        <taxon>Oceanospirillales</taxon>
        <taxon>Oceanospirillaceae</taxon>
        <taxon>Marinomonas</taxon>
    </lineage>
</organism>
<keyword evidence="3" id="KW-1185">Reference proteome</keyword>
<dbReference type="RefSeq" id="WP_205113263.1">
    <property type="nucleotide sequence ID" value="NZ_CP070273.1"/>
</dbReference>
<dbReference type="SUPFAM" id="SSF53474">
    <property type="entry name" value="alpha/beta-Hydrolases"/>
    <property type="match status" value="1"/>
</dbReference>
<proteinExistence type="predicted"/>
<dbReference type="EMBL" id="CP070273">
    <property type="protein sequence ID" value="QRV22603.1"/>
    <property type="molecule type" value="Genomic_DNA"/>
</dbReference>
<feature type="domain" description="Serine hydrolase" evidence="1">
    <location>
        <begin position="118"/>
        <end position="232"/>
    </location>
</feature>
<reference evidence="2 3" key="1">
    <citation type="submission" date="2021-02" db="EMBL/GenBank/DDBJ databases">
        <title>The genome of Marinomonas foliarum JZW.</title>
        <authorList>
            <person name="Sun M."/>
        </authorList>
    </citation>
    <scope>NUCLEOTIDE SEQUENCE [LARGE SCALE GENOMIC DNA]</scope>
    <source>
        <strain evidence="2 3">JZW</strain>
    </source>
</reference>
<gene>
    <name evidence="2" type="ORF">JSY38_10980</name>
</gene>
<keyword evidence="2" id="KW-0378">Hydrolase</keyword>
<sequence>MKTCFWVFIVLSVLILQGCARFSVESRVENADSMAEQVGWKKQTIDTEYFAIRSYSPRFEKSRLSDRLAVYIEGDGLAWISRTKPSSNPTPMNPLALTLAMKDRGSAVYLGRPCQYVEDKKCSRKYWTAERFAPEVVASMDEAVSLVKAKMHASQLVLVGYSGGGAVAALVAAKRDDVVRLVTVAGNLDPQKWTQQLNVSPLTGSLNPADYWEKLTDIPQLHLVGENDSSVPLFVAESYQGRFPAEKKPEVKVVEGFDHHCCWSTQWPELME</sequence>
<protein>
    <submittedName>
        <fullName evidence="2">Alpha/beta hydrolase</fullName>
    </submittedName>
</protein>
<name>A0ABX7IJU1_9GAMM</name>
<evidence type="ECO:0000259" key="1">
    <source>
        <dbReference type="Pfam" id="PF03959"/>
    </source>
</evidence>
<dbReference type="InterPro" id="IPR029058">
    <property type="entry name" value="AB_hydrolase_fold"/>
</dbReference>
<dbReference type="Pfam" id="PF03959">
    <property type="entry name" value="FSH1"/>
    <property type="match status" value="1"/>
</dbReference>
<dbReference type="InterPro" id="IPR005645">
    <property type="entry name" value="FSH-like_dom"/>
</dbReference>
<evidence type="ECO:0000313" key="3">
    <source>
        <dbReference type="Proteomes" id="UP000644167"/>
    </source>
</evidence>
<dbReference type="Proteomes" id="UP000644167">
    <property type="component" value="Chromosome"/>
</dbReference>